<keyword evidence="3" id="KW-1185">Reference proteome</keyword>
<dbReference type="GeneTree" id="ENSGT00940000177304"/>
<dbReference type="Proteomes" id="UP000261660">
    <property type="component" value="Unplaced"/>
</dbReference>
<proteinExistence type="predicted"/>
<evidence type="ECO:0008006" key="4">
    <source>
        <dbReference type="Google" id="ProtNLM"/>
    </source>
</evidence>
<reference evidence="2" key="2">
    <citation type="submission" date="2025-09" db="UniProtKB">
        <authorList>
            <consortium name="Ensembl"/>
        </authorList>
    </citation>
    <scope>IDENTIFICATION</scope>
</reference>
<keyword evidence="1" id="KW-0732">Signal</keyword>
<evidence type="ECO:0000313" key="2">
    <source>
        <dbReference type="Ensembl" id="ENSLBEP00000005296.1"/>
    </source>
</evidence>
<name>A0A3Q3EGV1_9LABR</name>
<feature type="signal peptide" evidence="1">
    <location>
        <begin position="1"/>
        <end position="16"/>
    </location>
</feature>
<protein>
    <recommendedName>
        <fullName evidence="4">Kisspeptin</fullName>
    </recommendedName>
</protein>
<evidence type="ECO:0000256" key="1">
    <source>
        <dbReference type="SAM" id="SignalP"/>
    </source>
</evidence>
<sequence>MNGLMVIVMAAAAALCADVSVSLTSTHTEEQEILNALRGLSRSSIEPAAKISRSLCGEKEQSADGKFPGTGWRMCDLLRPKTIAKRQDGNSYNLNSFGLRYGKRQHS</sequence>
<dbReference type="Ensembl" id="ENSLBET00000005569.1">
    <property type="protein sequence ID" value="ENSLBEP00000005296.1"/>
    <property type="gene ID" value="ENSLBEG00000004089.1"/>
</dbReference>
<accession>A0A3Q3EGV1</accession>
<evidence type="ECO:0000313" key="3">
    <source>
        <dbReference type="Proteomes" id="UP000261660"/>
    </source>
</evidence>
<dbReference type="AlphaFoldDB" id="A0A3Q3EGV1"/>
<organism evidence="2 3">
    <name type="scientific">Labrus bergylta</name>
    <name type="common">ballan wrasse</name>
    <dbReference type="NCBI Taxonomy" id="56723"/>
    <lineage>
        <taxon>Eukaryota</taxon>
        <taxon>Metazoa</taxon>
        <taxon>Chordata</taxon>
        <taxon>Craniata</taxon>
        <taxon>Vertebrata</taxon>
        <taxon>Euteleostomi</taxon>
        <taxon>Actinopterygii</taxon>
        <taxon>Neopterygii</taxon>
        <taxon>Teleostei</taxon>
        <taxon>Neoteleostei</taxon>
        <taxon>Acanthomorphata</taxon>
        <taxon>Eupercaria</taxon>
        <taxon>Labriformes</taxon>
        <taxon>Labridae</taxon>
        <taxon>Labrus</taxon>
    </lineage>
</organism>
<feature type="chain" id="PRO_5018543239" description="Kisspeptin" evidence="1">
    <location>
        <begin position="17"/>
        <end position="107"/>
    </location>
</feature>
<reference evidence="2" key="1">
    <citation type="submission" date="2025-08" db="UniProtKB">
        <authorList>
            <consortium name="Ensembl"/>
        </authorList>
    </citation>
    <scope>IDENTIFICATION</scope>
</reference>
<dbReference type="InParanoid" id="A0A3Q3EGV1"/>